<dbReference type="GO" id="GO:0000445">
    <property type="term" value="C:THO complex part of transcription export complex"/>
    <property type="evidence" value="ECO:0007669"/>
    <property type="project" value="TreeGrafter"/>
</dbReference>
<dbReference type="Proteomes" id="UP000016088">
    <property type="component" value="Unassembled WGS sequence"/>
</dbReference>
<feature type="compositionally biased region" description="Polar residues" evidence="6">
    <location>
        <begin position="1531"/>
        <end position="1546"/>
    </location>
</feature>
<feature type="region of interest" description="Disordered" evidence="6">
    <location>
        <begin position="378"/>
        <end position="402"/>
    </location>
</feature>
<feature type="compositionally biased region" description="Polar residues" evidence="6">
    <location>
        <begin position="1364"/>
        <end position="1396"/>
    </location>
</feature>
<feature type="compositionally biased region" description="Basic and acidic residues" evidence="6">
    <location>
        <begin position="1518"/>
        <end position="1528"/>
    </location>
</feature>
<evidence type="ECO:0000256" key="4">
    <source>
        <dbReference type="ARBA" id="ARBA00023242"/>
    </source>
</evidence>
<dbReference type="HOGENOM" id="CLU_000511_1_1_1"/>
<feature type="compositionally biased region" description="Basic and acidic residues" evidence="6">
    <location>
        <begin position="1474"/>
        <end position="1504"/>
    </location>
</feature>
<comment type="similarity">
    <text evidence="2">Belongs to the THOC2 family.</text>
</comment>
<feature type="domain" description="THO complex subunit 2 N-terminal" evidence="9">
    <location>
        <begin position="28"/>
        <end position="660"/>
    </location>
</feature>
<dbReference type="GO" id="GO:0003729">
    <property type="term" value="F:mRNA binding"/>
    <property type="evidence" value="ECO:0007669"/>
    <property type="project" value="TreeGrafter"/>
</dbReference>
<evidence type="ECO:0000313" key="11">
    <source>
        <dbReference type="Proteomes" id="UP000016088"/>
    </source>
</evidence>
<evidence type="ECO:0000256" key="6">
    <source>
        <dbReference type="SAM" id="MobiDB-lite"/>
    </source>
</evidence>
<dbReference type="OrthoDB" id="29024at2759"/>
<gene>
    <name evidence="10" type="ORF">SOCG_03634</name>
</gene>
<evidence type="ECO:0000259" key="9">
    <source>
        <dbReference type="Pfam" id="PF16134"/>
    </source>
</evidence>
<dbReference type="OMA" id="QERWTCI"/>
<feature type="compositionally biased region" description="Polar residues" evidence="6">
    <location>
        <begin position="1508"/>
        <end position="1517"/>
    </location>
</feature>
<feature type="compositionally biased region" description="Polar residues" evidence="6">
    <location>
        <begin position="1338"/>
        <end position="1351"/>
    </location>
</feature>
<dbReference type="InterPro" id="IPR021726">
    <property type="entry name" value="THO_THOC2_N"/>
</dbReference>
<evidence type="ECO:0000256" key="1">
    <source>
        <dbReference type="ARBA" id="ARBA00004123"/>
    </source>
</evidence>
<dbReference type="InterPro" id="IPR032302">
    <property type="entry name" value="THOC2_N"/>
</dbReference>
<dbReference type="Pfam" id="PF16134">
    <property type="entry name" value="THOC2_N"/>
    <property type="match status" value="1"/>
</dbReference>
<feature type="domain" description="THO complex subunitTHOC2 C-terminal" evidence="7">
    <location>
        <begin position="973"/>
        <end position="1274"/>
    </location>
</feature>
<reference evidence="10 11" key="1">
    <citation type="journal article" date="2011" name="Science">
        <title>Comparative functional genomics of the fission yeasts.</title>
        <authorList>
            <person name="Rhind N."/>
            <person name="Chen Z."/>
            <person name="Yassour M."/>
            <person name="Thompson D.A."/>
            <person name="Haas B.J."/>
            <person name="Habib N."/>
            <person name="Wapinski I."/>
            <person name="Roy S."/>
            <person name="Lin M.F."/>
            <person name="Heiman D.I."/>
            <person name="Young S.K."/>
            <person name="Furuya K."/>
            <person name="Guo Y."/>
            <person name="Pidoux A."/>
            <person name="Chen H.M."/>
            <person name="Robbertse B."/>
            <person name="Goldberg J.M."/>
            <person name="Aoki K."/>
            <person name="Bayne E.H."/>
            <person name="Berlin A.M."/>
            <person name="Desjardins C.A."/>
            <person name="Dobbs E."/>
            <person name="Dukaj L."/>
            <person name="Fan L."/>
            <person name="FitzGerald M.G."/>
            <person name="French C."/>
            <person name="Gujja S."/>
            <person name="Hansen K."/>
            <person name="Keifenheim D."/>
            <person name="Levin J.Z."/>
            <person name="Mosher R.A."/>
            <person name="Mueller C.A."/>
            <person name="Pfiffner J."/>
            <person name="Priest M."/>
            <person name="Russ C."/>
            <person name="Smialowska A."/>
            <person name="Swoboda P."/>
            <person name="Sykes S.M."/>
            <person name="Vaughn M."/>
            <person name="Vengrova S."/>
            <person name="Yoder R."/>
            <person name="Zeng Q."/>
            <person name="Allshire R."/>
            <person name="Baulcombe D."/>
            <person name="Birren B.W."/>
            <person name="Brown W."/>
            <person name="Ekwall K."/>
            <person name="Kellis M."/>
            <person name="Leatherwood J."/>
            <person name="Levin H."/>
            <person name="Margalit H."/>
            <person name="Martienssen R."/>
            <person name="Nieduszynski C.A."/>
            <person name="Spatafora J.W."/>
            <person name="Friedman N."/>
            <person name="Dalgaard J.Z."/>
            <person name="Baumann P."/>
            <person name="Niki H."/>
            <person name="Regev A."/>
            <person name="Nusbaum C."/>
        </authorList>
    </citation>
    <scope>NUCLEOTIDE SEQUENCE [LARGE SCALE GENOMIC DNA]</scope>
    <source>
        <strain evidence="11">yFS286</strain>
    </source>
</reference>
<evidence type="ECO:0000313" key="10">
    <source>
        <dbReference type="EMBL" id="EPX74425.1"/>
    </source>
</evidence>
<proteinExistence type="inferred from homology"/>
<dbReference type="eggNOG" id="KOG1874">
    <property type="taxonomic scope" value="Eukaryota"/>
</dbReference>
<feature type="compositionally biased region" description="Basic and acidic residues" evidence="6">
    <location>
        <begin position="1432"/>
        <end position="1461"/>
    </location>
</feature>
<dbReference type="EMBL" id="KE503206">
    <property type="protein sequence ID" value="EPX74425.1"/>
    <property type="molecule type" value="Genomic_DNA"/>
</dbReference>
<name>S9R871_SCHOY</name>
<dbReference type="RefSeq" id="XP_013017576.1">
    <property type="nucleotide sequence ID" value="XM_013162122.1"/>
</dbReference>
<comment type="subcellular location">
    <subcellularLocation>
        <location evidence="1">Nucleus</location>
    </subcellularLocation>
</comment>
<feature type="domain" description="THO complex subunitTHOC2 N-terminal" evidence="8">
    <location>
        <begin position="662"/>
        <end position="737"/>
    </location>
</feature>
<dbReference type="InterPro" id="IPR040007">
    <property type="entry name" value="Tho2"/>
</dbReference>
<dbReference type="GO" id="GO:0006406">
    <property type="term" value="P:mRNA export from nucleus"/>
    <property type="evidence" value="ECO:0007669"/>
    <property type="project" value="InterPro"/>
</dbReference>
<accession>S9R871</accession>
<dbReference type="GO" id="GO:0006397">
    <property type="term" value="P:mRNA processing"/>
    <property type="evidence" value="ECO:0007669"/>
    <property type="project" value="InterPro"/>
</dbReference>
<keyword evidence="11" id="KW-1185">Reference proteome</keyword>
<evidence type="ECO:0000259" key="7">
    <source>
        <dbReference type="Pfam" id="PF11262"/>
    </source>
</evidence>
<sequence length="1601" mass="185003">MSNPPDSQTQQGTESNHLSEQTRINAENIVHHAEKLSERPELLESLQDTILSSIVDDKTSIEDVEATLKYVLDISGEHNALLTTCLVDLFWLFDNELENLCHSEGLQKSRERLNYLVNSLKSLLPHEILLSRLDSKFLETISLTSNGDLLNRKIARTNTTLLYRQKKFNLLREENEGYSKLMVEIIDGYNCFRSKTLETHILSSHINERIKTIIGSFNLDPNKVLDTILTIFSTNIVDGWKFFLELLSDSPWKPENQKKFWKDMSDDEQEKELGSFLYEEGSLSFSPVFSGKKSTMAQILGHDLQYLYNENDSTDESIYYLIAILLKYGFFGLDNIWPHLSPSDDDMSKEWDRYKNKVDDLSFKAKGNALTMAAPLPDEETETGVAASDVPEKQQEPAKPKSSQKIGVLKALLAIGELKTSLAILGRYPFILRAFPDLANLYHKLLHVSFAPVYSFFSPQNRLSKETKERLKQPKYVPTDVRLREITLRPPDRKKLEYGIDPFGHRRNQTQQEVFFYEEYKDENIPLLKTAEDFYQIGIPWLELSGIALHYDPTLIIKLCRIAKGFLGKSSERRDLWLDVIRVILLPVYSLVGVNIGLSNELYDLLTLFDPSTRYSLYGEWSSTTIKKYPELKLQLISTERETKGILRRLTKTNVKQTGRLLAKVCHNIPYPVFSIALNQIETYDNLVEVIVDSARFMTALDFDVLTFAILSSFSNEMKKRLKPDGTSIAHWLQGLASFCGKVFRKYSNLDCTFIVEYCIKQLKLNQMFDLIVLKELLSQMTGLQPWTNLSDTQLQGAAGGPFLREISLSLIYENKESMKKCFSRLFMTLRKNGLVTQLVILLAQKFSSSVYDVTEGNSHLKLVSALYDDCCDVLYLLMEFLSMTCDRRDYYELLPSFDEMVKEYHIQPHVAFFILRYRHLKSNHSNLDEYVDDPMDIDNDAKANANDEHSIGMINFPVSTSSIISLLPENVWECINPDLYELFWKLSIYDIYVPLERYEYESNRAFEQFRQVEVSGQPYSKSKQECQKLTTLSDNLRNELKDHIQSLETTRKDLQSKCTKWFLPMDTQRLHPRGLASQYFWSYCIAPRLRMGPLDALYCAKFIKLLHSLNAPNFSTISFLNKLFDSHIPSFVFALTPRESDNFSRFLFQILNDVTHWYKEKNIYEKECLGNGLLTGFRVDWLDENGPSLLQHNKFVLLVSKWHKQLTQYFEQCLMSGEYMHIYNAIIILEKILPCFPLIQESGQSLKKAADNLKENEKREDIKILALGYYAKLCKKEPTWVSFNTFSGTIKPKASTPVTEKQPPVDSADKSEESNKPTGGSGLNVNASEFVPKTENTEIQQMKTATSDNVPSMEDTNTKQENDTGTVKTPKLTSTEKPLSSESQEGIRSQRGKVSQTEELRRKERERERRVRGTYNRNIERPQSRGSGSSENERNSPRYAKRDAPKRENRVEDEKGDRRFSNGIQNRNIRSNESQKRKEANTDESSELGRSRVRDDDEREARRQASSRTNRNGKSNRNNDAKNELGRRVSTPSSERQARSTNASSGLADENRRDEQRNTGMNRRARQDERRDRDTRLQKERQRERSSMRSGRDEKRRRFQ</sequence>
<dbReference type="GeneID" id="25032606"/>
<dbReference type="Pfam" id="PF11732">
    <property type="entry name" value="Thoc2"/>
    <property type="match status" value="1"/>
</dbReference>
<feature type="compositionally biased region" description="Polar residues" evidence="6">
    <location>
        <begin position="1463"/>
        <end position="1473"/>
    </location>
</feature>
<feature type="coiled-coil region" evidence="5">
    <location>
        <begin position="1020"/>
        <end position="1058"/>
    </location>
</feature>
<evidence type="ECO:0000256" key="3">
    <source>
        <dbReference type="ARBA" id="ARBA00019596"/>
    </source>
</evidence>
<evidence type="ECO:0000256" key="2">
    <source>
        <dbReference type="ARBA" id="ARBA00007857"/>
    </source>
</evidence>
<organism evidence="10 11">
    <name type="scientific">Schizosaccharomyces octosporus (strain yFS286)</name>
    <name type="common">Fission yeast</name>
    <name type="synonym">Octosporomyces octosporus</name>
    <dbReference type="NCBI Taxonomy" id="483514"/>
    <lineage>
        <taxon>Eukaryota</taxon>
        <taxon>Fungi</taxon>
        <taxon>Dikarya</taxon>
        <taxon>Ascomycota</taxon>
        <taxon>Taphrinomycotina</taxon>
        <taxon>Schizosaccharomycetes</taxon>
        <taxon>Schizosaccharomycetales</taxon>
        <taxon>Schizosaccharomycetaceae</taxon>
        <taxon>Schizosaccharomyces</taxon>
    </lineage>
</organism>
<keyword evidence="4" id="KW-0539">Nucleus</keyword>
<dbReference type="PANTHER" id="PTHR21597:SF0">
    <property type="entry name" value="THO COMPLEX SUBUNIT 2"/>
    <property type="match status" value="1"/>
</dbReference>
<dbReference type="PANTHER" id="PTHR21597">
    <property type="entry name" value="THO2 PROTEIN"/>
    <property type="match status" value="1"/>
</dbReference>
<feature type="compositionally biased region" description="Basic and acidic residues" evidence="6">
    <location>
        <begin position="1397"/>
        <end position="1412"/>
    </location>
</feature>
<evidence type="ECO:0000259" key="8">
    <source>
        <dbReference type="Pfam" id="PF11732"/>
    </source>
</evidence>
<dbReference type="Pfam" id="PF11262">
    <property type="entry name" value="Tho2"/>
    <property type="match status" value="1"/>
</dbReference>
<protein>
    <recommendedName>
        <fullName evidence="3">THO complex subunit 2</fullName>
    </recommendedName>
</protein>
<dbReference type="VEuPathDB" id="FungiDB:SOCG_03634"/>
<feature type="compositionally biased region" description="Basic and acidic residues" evidence="6">
    <location>
        <begin position="1566"/>
        <end position="1601"/>
    </location>
</feature>
<keyword evidence="5" id="KW-0175">Coiled coil</keyword>
<feature type="compositionally biased region" description="Basic and acidic residues" evidence="6">
    <location>
        <begin position="390"/>
        <end position="399"/>
    </location>
</feature>
<dbReference type="InterPro" id="IPR021418">
    <property type="entry name" value="THO_THOC2_C"/>
</dbReference>
<feature type="region of interest" description="Disordered" evidence="6">
    <location>
        <begin position="1"/>
        <end position="21"/>
    </location>
</feature>
<feature type="region of interest" description="Disordered" evidence="6">
    <location>
        <begin position="1293"/>
        <end position="1601"/>
    </location>
</feature>
<evidence type="ECO:0000256" key="5">
    <source>
        <dbReference type="SAM" id="Coils"/>
    </source>
</evidence>